<dbReference type="RefSeq" id="XP_043126073.1">
    <property type="nucleotide sequence ID" value="XM_043270138.1"/>
</dbReference>
<dbReference type="InterPro" id="IPR036047">
    <property type="entry name" value="F-box-like_dom_sf"/>
</dbReference>
<proteinExistence type="predicted"/>
<evidence type="ECO:0000313" key="3">
    <source>
        <dbReference type="Proteomes" id="UP000710440"/>
    </source>
</evidence>
<dbReference type="OrthoDB" id="4456081at2759"/>
<keyword evidence="3" id="KW-1185">Reference proteome</keyword>
<feature type="domain" description="F-box" evidence="1">
    <location>
        <begin position="1"/>
        <end position="49"/>
    </location>
</feature>
<dbReference type="AlphaFoldDB" id="A0A9P3BVR3"/>
<name>A0A9P3BVR3_ASPVI</name>
<evidence type="ECO:0000313" key="2">
    <source>
        <dbReference type="EMBL" id="GIK02887.1"/>
    </source>
</evidence>
<dbReference type="EMBL" id="BOPL01000004">
    <property type="protein sequence ID" value="GIK02887.1"/>
    <property type="molecule type" value="Genomic_DNA"/>
</dbReference>
<dbReference type="SUPFAM" id="SSF81383">
    <property type="entry name" value="F-box domain"/>
    <property type="match status" value="1"/>
</dbReference>
<dbReference type="PROSITE" id="PS50181">
    <property type="entry name" value="FBOX"/>
    <property type="match status" value="1"/>
</dbReference>
<organism evidence="2 3">
    <name type="scientific">Aspergillus viridinutans</name>
    <dbReference type="NCBI Taxonomy" id="75553"/>
    <lineage>
        <taxon>Eukaryota</taxon>
        <taxon>Fungi</taxon>
        <taxon>Dikarya</taxon>
        <taxon>Ascomycota</taxon>
        <taxon>Pezizomycotina</taxon>
        <taxon>Eurotiomycetes</taxon>
        <taxon>Eurotiomycetidae</taxon>
        <taxon>Eurotiales</taxon>
        <taxon>Aspergillaceae</taxon>
        <taxon>Aspergillus</taxon>
        <taxon>Aspergillus subgen. Fumigati</taxon>
    </lineage>
</organism>
<dbReference type="InterPro" id="IPR001810">
    <property type="entry name" value="F-box_dom"/>
</dbReference>
<dbReference type="Proteomes" id="UP000710440">
    <property type="component" value="Unassembled WGS sequence"/>
</dbReference>
<dbReference type="GeneID" id="66934932"/>
<accession>A0A9P3BVR3</accession>
<evidence type="ECO:0000259" key="1">
    <source>
        <dbReference type="PROSITE" id="PS50181"/>
    </source>
</evidence>
<gene>
    <name evidence="2" type="ORF">Aspvir_006950</name>
</gene>
<comment type="caution">
    <text evidence="2">The sequence shown here is derived from an EMBL/GenBank/DDBJ whole genome shotgun (WGS) entry which is preliminary data.</text>
</comment>
<sequence>MLLLLPCELQLKVINFISPRDLPSFSSSCQYLRELCRNHLREHKKYRKRQSELLRCLIPSNVRRCGTNEAFTNGAPRLLLEIAQSPRLAPYVEELAPESFACPDDLCLTWDSSLKWIERLARASRIVENEEVCNWMHAVATGTGGAALGLALGQLTELKMMELEVNAYDTILPYVPRAVSRLATRSHRGLQDQPLSNLTDVRVNFLSYGYDEEEDDDERSGSKSSEDRREQRLLAVLSEDRFQQIIRLLTALARLPSLKNLSLWDYHSQPVWQEDVSGAQSSITYDWDDAMEPAYLLPPPKSRLESVVVDRGNISGRALSRIIDGCSSLKQFKYMVDHTPEVFGQRLGDVQYRNPLPDMSIEAVCTALLTHSKFSLQHLHIELTEYGSICGCHHEPCLNPYRPYLSINPTAPPTTNWRWNEFTRLERLTLDIDLFSNLEGNGWLPFAQTLPASIQDVVILARRCPPGADTLDFQNMFRDFNPQSFPNLRSISAWHWNHTNSNQLGHNGAEHILVVYRLALERAGIQAKGNTEYALSSDYFAERKRPYGHRAQGIRMNQFGMDDYDLYALPETDLKGRVVFGVYHTDGGGDVYTGITFERPRHQLANE</sequence>
<dbReference type="Pfam" id="PF00646">
    <property type="entry name" value="F-box"/>
    <property type="match status" value="1"/>
</dbReference>
<reference evidence="2 3" key="1">
    <citation type="submission" date="2021-02" db="EMBL/GenBank/DDBJ databases">
        <title>Pan-genome distribution and transcriptional activeness of fungal secondary metabolism genes in Aspergillus section Fumigati.</title>
        <authorList>
            <person name="Takahashi H."/>
            <person name="Umemura M."/>
            <person name="Ninomiya A."/>
            <person name="Kusuya Y."/>
            <person name="Urayama S."/>
            <person name="Shimizu M."/>
            <person name="Watanabe A."/>
            <person name="Kamei K."/>
            <person name="Yaguchi T."/>
            <person name="Hagiwara D."/>
        </authorList>
    </citation>
    <scope>NUCLEOTIDE SEQUENCE [LARGE SCALE GENOMIC DNA]</scope>
    <source>
        <strain evidence="2 3">IFM 47045</strain>
    </source>
</reference>
<protein>
    <recommendedName>
        <fullName evidence="1">F-box domain-containing protein</fullName>
    </recommendedName>
</protein>